<dbReference type="InterPro" id="IPR032871">
    <property type="entry name" value="AHH_dom_containing"/>
</dbReference>
<accession>A0AAW5DWB4</accession>
<sequence>MFDHLGMGMDLKSNGIHLPSSNSRRMQRGAEVYHRGSHPQYSRYVDSRVNKIKSKWKPGINDDATMKRLQRLQTRLKGKIKAGEVPRGKVSCYKLG</sequence>
<dbReference type="Proteomes" id="UP001431131">
    <property type="component" value="Unassembled WGS sequence"/>
</dbReference>
<comment type="caution">
    <text evidence="2">The sequence shown here is derived from an EMBL/GenBank/DDBJ whole genome shotgun (WGS) entry which is preliminary data.</text>
</comment>
<proteinExistence type="predicted"/>
<keyword evidence="3" id="KW-1185">Reference proteome</keyword>
<evidence type="ECO:0000256" key="1">
    <source>
        <dbReference type="SAM" id="MobiDB-lite"/>
    </source>
</evidence>
<gene>
    <name evidence="2" type="ORF">MJG50_04810</name>
</gene>
<reference evidence="2" key="1">
    <citation type="submission" date="2022-02" db="EMBL/GenBank/DDBJ databases">
        <title>Fredinandcohnia quinoae sp. nov. isolated from Chenopodium quinoa seeds.</title>
        <authorList>
            <person name="Saati-Santamaria Z."/>
            <person name="Flores-Felix J.D."/>
            <person name="Igual J.M."/>
            <person name="Velazquez E."/>
            <person name="Garcia-Fraile P."/>
            <person name="Martinez-Molina E."/>
        </authorList>
    </citation>
    <scope>NUCLEOTIDE SEQUENCE</scope>
    <source>
        <strain evidence="2">SECRCQ15</strain>
    </source>
</reference>
<dbReference type="EMBL" id="JAKTTI010000004">
    <property type="protein sequence ID" value="MCH1624638.1"/>
    <property type="molecule type" value="Genomic_DNA"/>
</dbReference>
<name>A0AAW5DWB4_9BACI</name>
<evidence type="ECO:0000313" key="2">
    <source>
        <dbReference type="EMBL" id="MCH1624638.1"/>
    </source>
</evidence>
<dbReference type="Pfam" id="PF14412">
    <property type="entry name" value="AHH"/>
    <property type="match status" value="1"/>
</dbReference>
<protein>
    <submittedName>
        <fullName evidence="2">AHH domain-containing protein</fullName>
    </submittedName>
</protein>
<organism evidence="2 3">
    <name type="scientific">Fredinandcohnia quinoae</name>
    <dbReference type="NCBI Taxonomy" id="2918902"/>
    <lineage>
        <taxon>Bacteria</taxon>
        <taxon>Bacillati</taxon>
        <taxon>Bacillota</taxon>
        <taxon>Bacilli</taxon>
        <taxon>Bacillales</taxon>
        <taxon>Bacillaceae</taxon>
        <taxon>Fredinandcohnia</taxon>
    </lineage>
</organism>
<dbReference type="AlphaFoldDB" id="A0AAW5DWB4"/>
<evidence type="ECO:0000313" key="3">
    <source>
        <dbReference type="Proteomes" id="UP001431131"/>
    </source>
</evidence>
<feature type="region of interest" description="Disordered" evidence="1">
    <location>
        <begin position="13"/>
        <end position="39"/>
    </location>
</feature>